<dbReference type="AlphaFoldDB" id="A0A7J9LE92"/>
<dbReference type="Proteomes" id="UP000593576">
    <property type="component" value="Unassembled WGS sequence"/>
</dbReference>
<sequence length="152" mass="17672">MDKMWIQFICTSICPNQRMSHVITFRWLEAGNVFPHLVTTLCKWAKKKVNEWNQRRKEKIDALPILKRNSKVKKPLLTGLTDLLDMEFGTRVPNTPPSKYTPFPPSDEIEGRKMRPIMMTMIRADNKAQLNLWVVGLQKQLRPVLRQGKGDG</sequence>
<evidence type="ECO:0000313" key="2">
    <source>
        <dbReference type="Proteomes" id="UP000593576"/>
    </source>
</evidence>
<reference evidence="1 2" key="1">
    <citation type="journal article" date="2019" name="Genome Biol. Evol.">
        <title>Insights into the evolution of the New World diploid cottons (Gossypium, subgenus Houzingenia) based on genome sequencing.</title>
        <authorList>
            <person name="Grover C.E."/>
            <person name="Arick M.A. 2nd"/>
            <person name="Thrash A."/>
            <person name="Conover J.L."/>
            <person name="Sanders W.S."/>
            <person name="Peterson D.G."/>
            <person name="Frelichowski J.E."/>
            <person name="Scheffler J.A."/>
            <person name="Scheffler B.E."/>
            <person name="Wendel J.F."/>
        </authorList>
    </citation>
    <scope>NUCLEOTIDE SEQUENCE [LARGE SCALE GENOMIC DNA]</scope>
    <source>
        <strain evidence="1">1</strain>
        <tissue evidence="1">Leaf</tissue>
    </source>
</reference>
<name>A0A7J9LE92_GOSSC</name>
<keyword evidence="2" id="KW-1185">Reference proteome</keyword>
<proteinExistence type="predicted"/>
<accession>A0A7J9LE92</accession>
<evidence type="ECO:0000313" key="1">
    <source>
        <dbReference type="EMBL" id="MBA0857028.1"/>
    </source>
</evidence>
<gene>
    <name evidence="1" type="ORF">Goshw_006420</name>
</gene>
<comment type="caution">
    <text evidence="1">The sequence shown here is derived from an EMBL/GenBank/DDBJ whole genome shotgun (WGS) entry which is preliminary data.</text>
</comment>
<dbReference type="EMBL" id="JABFAF010000006">
    <property type="protein sequence ID" value="MBA0857028.1"/>
    <property type="molecule type" value="Genomic_DNA"/>
</dbReference>
<organism evidence="1 2">
    <name type="scientific">Gossypium schwendimanii</name>
    <name type="common">Cotton</name>
    <dbReference type="NCBI Taxonomy" id="34291"/>
    <lineage>
        <taxon>Eukaryota</taxon>
        <taxon>Viridiplantae</taxon>
        <taxon>Streptophyta</taxon>
        <taxon>Embryophyta</taxon>
        <taxon>Tracheophyta</taxon>
        <taxon>Spermatophyta</taxon>
        <taxon>Magnoliopsida</taxon>
        <taxon>eudicotyledons</taxon>
        <taxon>Gunneridae</taxon>
        <taxon>Pentapetalae</taxon>
        <taxon>rosids</taxon>
        <taxon>malvids</taxon>
        <taxon>Malvales</taxon>
        <taxon>Malvaceae</taxon>
        <taxon>Malvoideae</taxon>
        <taxon>Gossypium</taxon>
    </lineage>
</organism>
<protein>
    <submittedName>
        <fullName evidence="1">Uncharacterized protein</fullName>
    </submittedName>
</protein>